<evidence type="ECO:0000313" key="5">
    <source>
        <dbReference type="Proteomes" id="UP000295604"/>
    </source>
</evidence>
<proteinExistence type="inferred from homology"/>
<evidence type="ECO:0000256" key="1">
    <source>
        <dbReference type="ARBA" id="ARBA00006484"/>
    </source>
</evidence>
<sequence>MDSPVWFITGASSGFGLEIAKEALARGHRVIATARNPSKLSSLASAGADVMALDVRADEAAVASAVDEAFALHGKITHVVNSAGYALEADVEEASAQEAADHASAPSSTLAASAPGGAGPRRGAVLRDQGRRVRRRAGLLPHGVPEPGRPHLGRRPARRVRRGTLWRVQGAHGLRRQQPGRRPGQGVPRRRRRHDQFGPCGGEEDTRETGPRDRLPRCYTEEVQGDVGAAGRVGTRLWVD</sequence>
<dbReference type="InterPro" id="IPR002347">
    <property type="entry name" value="SDR_fam"/>
</dbReference>
<dbReference type="InterPro" id="IPR036291">
    <property type="entry name" value="NAD(P)-bd_dom_sf"/>
</dbReference>
<keyword evidence="5" id="KW-1185">Reference proteome</keyword>
<gene>
    <name evidence="4" type="ORF">C8034_v009227</name>
</gene>
<dbReference type="PANTHER" id="PTHR43976:SF16">
    <property type="entry name" value="SHORT-CHAIN DEHYDROGENASE_REDUCTASE FAMILY PROTEIN"/>
    <property type="match status" value="1"/>
</dbReference>
<evidence type="ECO:0000256" key="3">
    <source>
        <dbReference type="SAM" id="MobiDB-lite"/>
    </source>
</evidence>
<name>A0A4R8T1T0_9PEZI</name>
<feature type="compositionally biased region" description="Basic residues" evidence="3">
    <location>
        <begin position="151"/>
        <end position="164"/>
    </location>
</feature>
<dbReference type="Pfam" id="PF00106">
    <property type="entry name" value="adh_short"/>
    <property type="match status" value="1"/>
</dbReference>
<protein>
    <submittedName>
        <fullName evidence="4">Oxidoreductase BOA17</fullName>
    </submittedName>
</protein>
<dbReference type="SUPFAM" id="SSF51735">
    <property type="entry name" value="NAD(P)-binding Rossmann-fold domains"/>
    <property type="match status" value="1"/>
</dbReference>
<dbReference type="Proteomes" id="UP000295604">
    <property type="component" value="Unassembled WGS sequence"/>
</dbReference>
<accession>A0A4R8T1T0</accession>
<dbReference type="InterPro" id="IPR051911">
    <property type="entry name" value="SDR_oxidoreductase"/>
</dbReference>
<dbReference type="Gene3D" id="3.40.50.720">
    <property type="entry name" value="NAD(P)-binding Rossmann-like Domain"/>
    <property type="match status" value="1"/>
</dbReference>
<feature type="compositionally biased region" description="Basic and acidic residues" evidence="3">
    <location>
        <begin position="207"/>
        <end position="217"/>
    </location>
</feature>
<evidence type="ECO:0000313" key="4">
    <source>
        <dbReference type="EMBL" id="TEA10579.1"/>
    </source>
</evidence>
<reference evidence="4 5" key="1">
    <citation type="submission" date="2018-11" db="EMBL/GenBank/DDBJ databases">
        <title>Genome sequence and assembly of Colletotrichum sidae.</title>
        <authorList>
            <person name="Gan P."/>
            <person name="Shirasu K."/>
        </authorList>
    </citation>
    <scope>NUCLEOTIDE SEQUENCE [LARGE SCALE GENOMIC DNA]</scope>
    <source>
        <strain evidence="4 5">CBS 518.97</strain>
    </source>
</reference>
<organism evidence="4 5">
    <name type="scientific">Colletotrichum sidae</name>
    <dbReference type="NCBI Taxonomy" id="1347389"/>
    <lineage>
        <taxon>Eukaryota</taxon>
        <taxon>Fungi</taxon>
        <taxon>Dikarya</taxon>
        <taxon>Ascomycota</taxon>
        <taxon>Pezizomycotina</taxon>
        <taxon>Sordariomycetes</taxon>
        <taxon>Hypocreomycetidae</taxon>
        <taxon>Glomerellales</taxon>
        <taxon>Glomerellaceae</taxon>
        <taxon>Colletotrichum</taxon>
        <taxon>Colletotrichum orbiculare species complex</taxon>
    </lineage>
</organism>
<comment type="similarity">
    <text evidence="1">Belongs to the short-chain dehydrogenases/reductases (SDR) family.</text>
</comment>
<dbReference type="GO" id="GO:0016491">
    <property type="term" value="F:oxidoreductase activity"/>
    <property type="evidence" value="ECO:0007669"/>
    <property type="project" value="UniProtKB-KW"/>
</dbReference>
<dbReference type="AlphaFoldDB" id="A0A4R8T1T0"/>
<evidence type="ECO:0000256" key="2">
    <source>
        <dbReference type="ARBA" id="ARBA00023002"/>
    </source>
</evidence>
<dbReference type="EMBL" id="QAPF01000515">
    <property type="protein sequence ID" value="TEA10579.1"/>
    <property type="molecule type" value="Genomic_DNA"/>
</dbReference>
<dbReference type="PANTHER" id="PTHR43976">
    <property type="entry name" value="SHORT CHAIN DEHYDROGENASE"/>
    <property type="match status" value="1"/>
</dbReference>
<comment type="caution">
    <text evidence="4">The sequence shown here is derived from an EMBL/GenBank/DDBJ whole genome shotgun (WGS) entry which is preliminary data.</text>
</comment>
<feature type="compositionally biased region" description="Low complexity" evidence="3">
    <location>
        <begin position="96"/>
        <end position="127"/>
    </location>
</feature>
<keyword evidence="2" id="KW-0560">Oxidoreductase</keyword>
<feature type="region of interest" description="Disordered" evidence="3">
    <location>
        <begin position="96"/>
        <end position="217"/>
    </location>
</feature>